<name>A0A4Y9II64_9BACT</name>
<comment type="caution">
    <text evidence="1">The sequence shown here is derived from an EMBL/GenBank/DDBJ whole genome shotgun (WGS) entry which is preliminary data.</text>
</comment>
<dbReference type="OrthoDB" id="9937698at2"/>
<accession>A0A4Y9II64</accession>
<dbReference type="AlphaFoldDB" id="A0A4Y9II64"/>
<protein>
    <submittedName>
        <fullName evidence="1">Uncharacterized protein</fullName>
    </submittedName>
</protein>
<evidence type="ECO:0000313" key="1">
    <source>
        <dbReference type="EMBL" id="TFU86983.1"/>
    </source>
</evidence>
<proteinExistence type="predicted"/>
<dbReference type="EMBL" id="SPPK01000007">
    <property type="protein sequence ID" value="TFU86983.1"/>
    <property type="molecule type" value="Genomic_DNA"/>
</dbReference>
<gene>
    <name evidence="1" type="ORF">E4T88_16165</name>
</gene>
<reference evidence="1 2" key="1">
    <citation type="submission" date="2019-03" db="EMBL/GenBank/DDBJ databases">
        <title>Diversity of the mouse oral microbiome.</title>
        <authorList>
            <person name="Joseph S."/>
            <person name="Aduse-Opoku J."/>
            <person name="Curtis M."/>
            <person name="Wade W."/>
            <person name="Hashim A."/>
        </authorList>
    </citation>
    <scope>NUCLEOTIDE SEQUENCE [LARGE SCALE GENOMIC DNA]</scope>
    <source>
        <strain evidence="1 2">P11</strain>
    </source>
</reference>
<dbReference type="RefSeq" id="WP_135107262.1">
    <property type="nucleotide sequence ID" value="NZ_JADGKW010000007.1"/>
</dbReference>
<sequence>MRNIREIRTLPISELTDEEIVKATMDRLKTKSIIIGYLDENRWIFLWRYKNGFFSYMKGLKEHLEKWFGCKMIKIEEGELKKRDSNPLFYKECLPTKLFPQHCQFGLIIFDKKYGII</sequence>
<organism evidence="1 2">
    <name type="scientific">Dysgonomonas mossii</name>
    <dbReference type="NCBI Taxonomy" id="163665"/>
    <lineage>
        <taxon>Bacteria</taxon>
        <taxon>Pseudomonadati</taxon>
        <taxon>Bacteroidota</taxon>
        <taxon>Bacteroidia</taxon>
        <taxon>Bacteroidales</taxon>
        <taxon>Dysgonomonadaceae</taxon>
        <taxon>Dysgonomonas</taxon>
    </lineage>
</organism>
<evidence type="ECO:0000313" key="2">
    <source>
        <dbReference type="Proteomes" id="UP000298285"/>
    </source>
</evidence>
<dbReference type="Proteomes" id="UP000298285">
    <property type="component" value="Unassembled WGS sequence"/>
</dbReference>